<gene>
    <name evidence="2" type="ORF">C7378_0490</name>
</gene>
<proteinExistence type="predicted"/>
<dbReference type="Pfam" id="PF12867">
    <property type="entry name" value="DinB_2"/>
    <property type="match status" value="1"/>
</dbReference>
<evidence type="ECO:0000259" key="1">
    <source>
        <dbReference type="Pfam" id="PF12867"/>
    </source>
</evidence>
<feature type="domain" description="DinB-like" evidence="1">
    <location>
        <begin position="24"/>
        <end position="153"/>
    </location>
</feature>
<organism evidence="2 3">
    <name type="scientific">Acidipila rosea</name>
    <dbReference type="NCBI Taxonomy" id="768535"/>
    <lineage>
        <taxon>Bacteria</taxon>
        <taxon>Pseudomonadati</taxon>
        <taxon>Acidobacteriota</taxon>
        <taxon>Terriglobia</taxon>
        <taxon>Terriglobales</taxon>
        <taxon>Acidobacteriaceae</taxon>
        <taxon>Acidipila</taxon>
    </lineage>
</organism>
<evidence type="ECO:0000313" key="3">
    <source>
        <dbReference type="Proteomes" id="UP000295210"/>
    </source>
</evidence>
<accession>A0A4R1LCX6</accession>
<evidence type="ECO:0000313" key="2">
    <source>
        <dbReference type="EMBL" id="TCK75507.1"/>
    </source>
</evidence>
<sequence length="170" mass="18787">MPEPWLRGSLVDVPAVARATLHALQLAEEDVTRWCADLTDIELNREPLGLPALVFHIRHLSRSLDRLLTYAEGHQLSVVQMAALGTEHTADIPSSVVLTEFSMSLAEAAQRVRALSTLNLEEPRYVGRKQLPTSLGGLLVHIADHTQRHVGEIITTVKVLKALRQPNART</sequence>
<dbReference type="AlphaFoldDB" id="A0A4R1LCX6"/>
<dbReference type="SUPFAM" id="SSF109854">
    <property type="entry name" value="DinB/YfiT-like putative metalloenzymes"/>
    <property type="match status" value="1"/>
</dbReference>
<dbReference type="InterPro" id="IPR034660">
    <property type="entry name" value="DinB/YfiT-like"/>
</dbReference>
<keyword evidence="3" id="KW-1185">Reference proteome</keyword>
<dbReference type="EMBL" id="SMGK01000001">
    <property type="protein sequence ID" value="TCK75507.1"/>
    <property type="molecule type" value="Genomic_DNA"/>
</dbReference>
<dbReference type="Gene3D" id="1.20.120.450">
    <property type="entry name" value="dinb family like domain"/>
    <property type="match status" value="1"/>
</dbReference>
<dbReference type="InterPro" id="IPR024775">
    <property type="entry name" value="DinB-like"/>
</dbReference>
<dbReference type="OrthoDB" id="116753at2"/>
<reference evidence="2 3" key="1">
    <citation type="submission" date="2019-03" db="EMBL/GenBank/DDBJ databases">
        <title>Genomic Encyclopedia of Type Strains, Phase IV (KMG-IV): sequencing the most valuable type-strain genomes for metagenomic binning, comparative biology and taxonomic classification.</title>
        <authorList>
            <person name="Goeker M."/>
        </authorList>
    </citation>
    <scope>NUCLEOTIDE SEQUENCE [LARGE SCALE GENOMIC DNA]</scope>
    <source>
        <strain evidence="2 3">DSM 103428</strain>
    </source>
</reference>
<comment type="caution">
    <text evidence="2">The sequence shown here is derived from an EMBL/GenBank/DDBJ whole genome shotgun (WGS) entry which is preliminary data.</text>
</comment>
<name>A0A4R1LCX6_9BACT</name>
<dbReference type="Proteomes" id="UP000295210">
    <property type="component" value="Unassembled WGS sequence"/>
</dbReference>
<protein>
    <submittedName>
        <fullName evidence="2">DinB family protein</fullName>
    </submittedName>
</protein>